<dbReference type="AlphaFoldDB" id="A0AAE8MZ25"/>
<organism evidence="1 2">
    <name type="scientific">Cephalotrichum gorgonifer</name>
    <dbReference type="NCBI Taxonomy" id="2041049"/>
    <lineage>
        <taxon>Eukaryota</taxon>
        <taxon>Fungi</taxon>
        <taxon>Dikarya</taxon>
        <taxon>Ascomycota</taxon>
        <taxon>Pezizomycotina</taxon>
        <taxon>Sordariomycetes</taxon>
        <taxon>Hypocreomycetidae</taxon>
        <taxon>Microascales</taxon>
        <taxon>Microascaceae</taxon>
        <taxon>Cephalotrichum</taxon>
    </lineage>
</organism>
<protein>
    <submittedName>
        <fullName evidence="1">Uncharacterized protein</fullName>
    </submittedName>
</protein>
<gene>
    <name evidence="1" type="ORF">DNG_04558</name>
</gene>
<proteinExistence type="predicted"/>
<sequence length="350" mass="38566">MPSASNEERISLSAFWSRISLDADNYPNTPDEAAWLDLLASEPALIESTLAVTTEHWLSDALCKQRAGVHSSRAANILVQRIKSREALTDAVLMAVLTLAFRERLADNDVVWGIHIDGIADLLRERYSQGVRTLPPWVTGLVVSDSVNTLFNFPRVYHSKVVDALGLYGGISVSRIAALTDGISRLWASIEAHRTGQPDSSFAVDMIEGPLARLETQARLLGSSDDPFTQSTAFAIELVLQLSWPTQPPATLTTIAGGLKEALCRIPVRPCFFMDFTSFQLMIGAVAAGEGSQTREWFLTKLKRAVLELRSRGWDEPLELFRRVNFPNVGLMKRFKSLWAELASGVQAGP</sequence>
<comment type="caution">
    <text evidence="1">The sequence shown here is derived from an EMBL/GenBank/DDBJ whole genome shotgun (WGS) entry which is preliminary data.</text>
</comment>
<evidence type="ECO:0000313" key="1">
    <source>
        <dbReference type="EMBL" id="SPO01885.1"/>
    </source>
</evidence>
<dbReference type="Proteomes" id="UP001187682">
    <property type="component" value="Unassembled WGS sequence"/>
</dbReference>
<accession>A0AAE8MZ25</accession>
<name>A0AAE8MZ25_9PEZI</name>
<keyword evidence="2" id="KW-1185">Reference proteome</keyword>
<reference evidence="1" key="1">
    <citation type="submission" date="2018-03" db="EMBL/GenBank/DDBJ databases">
        <authorList>
            <person name="Guldener U."/>
        </authorList>
    </citation>
    <scope>NUCLEOTIDE SEQUENCE</scope>
</reference>
<dbReference type="EMBL" id="ONZQ02000005">
    <property type="protein sequence ID" value="SPO01885.1"/>
    <property type="molecule type" value="Genomic_DNA"/>
</dbReference>
<evidence type="ECO:0000313" key="2">
    <source>
        <dbReference type="Proteomes" id="UP001187682"/>
    </source>
</evidence>